<organism evidence="8 9">
    <name type="scientific">Thiocapsa roseopersicina</name>
    <dbReference type="NCBI Taxonomy" id="1058"/>
    <lineage>
        <taxon>Bacteria</taxon>
        <taxon>Pseudomonadati</taxon>
        <taxon>Pseudomonadota</taxon>
        <taxon>Gammaproteobacteria</taxon>
        <taxon>Chromatiales</taxon>
        <taxon>Chromatiaceae</taxon>
        <taxon>Thiocapsa</taxon>
    </lineage>
</organism>
<dbReference type="InterPro" id="IPR051542">
    <property type="entry name" value="Hydrogenase_cytochrome"/>
</dbReference>
<feature type="transmembrane region" description="Helical" evidence="6">
    <location>
        <begin position="193"/>
        <end position="212"/>
    </location>
</feature>
<feature type="domain" description="Cytochrome b561 bacterial/Ni-hydrogenase" evidence="7">
    <location>
        <begin position="9"/>
        <end position="178"/>
    </location>
</feature>
<dbReference type="GO" id="GO:0020037">
    <property type="term" value="F:heme binding"/>
    <property type="evidence" value="ECO:0007669"/>
    <property type="project" value="TreeGrafter"/>
</dbReference>
<dbReference type="STRING" id="1058.SAMN05421783_11139"/>
<evidence type="ECO:0000313" key="8">
    <source>
        <dbReference type="EMBL" id="SDW94130.1"/>
    </source>
</evidence>
<dbReference type="InterPro" id="IPR011577">
    <property type="entry name" value="Cyt_b561_bac/Ni-Hgenase"/>
</dbReference>
<keyword evidence="5 6" id="KW-0472">Membrane</keyword>
<dbReference type="Pfam" id="PF01292">
    <property type="entry name" value="Ni_hydr_CYTB"/>
    <property type="match status" value="1"/>
</dbReference>
<dbReference type="EMBL" id="FNNZ01000011">
    <property type="protein sequence ID" value="SDW94130.1"/>
    <property type="molecule type" value="Genomic_DNA"/>
</dbReference>
<evidence type="ECO:0000256" key="6">
    <source>
        <dbReference type="SAM" id="Phobius"/>
    </source>
</evidence>
<proteinExistence type="predicted"/>
<evidence type="ECO:0000256" key="1">
    <source>
        <dbReference type="ARBA" id="ARBA00004651"/>
    </source>
</evidence>
<feature type="transmembrane region" description="Helical" evidence="6">
    <location>
        <begin position="146"/>
        <end position="166"/>
    </location>
</feature>
<reference evidence="9" key="1">
    <citation type="submission" date="2016-10" db="EMBL/GenBank/DDBJ databases">
        <authorList>
            <person name="Varghese N."/>
            <person name="Submissions S."/>
        </authorList>
    </citation>
    <scope>NUCLEOTIDE SEQUENCE [LARGE SCALE GENOMIC DNA]</scope>
    <source>
        <strain evidence="9">DSM 217</strain>
    </source>
</reference>
<dbReference type="PANTHER" id="PTHR30485:SF2">
    <property type="entry name" value="BLL0597 PROTEIN"/>
    <property type="match status" value="1"/>
</dbReference>
<dbReference type="GO" id="GO:0009055">
    <property type="term" value="F:electron transfer activity"/>
    <property type="evidence" value="ECO:0007669"/>
    <property type="project" value="InterPro"/>
</dbReference>
<feature type="transmembrane region" description="Helical" evidence="6">
    <location>
        <begin position="88"/>
        <end position="108"/>
    </location>
</feature>
<sequence length="232" mass="25129">MNERAILIWDLPTRLFHWLLALLVAAAFVTGLQGGNLMVWHGRIGLVILGLLAFRLAWGVLGSTYARFGHFVRGPGEVIDYLRGRWQGLGHSPLAALSVLALLGLLLFQSISGLMANDDIAFRGPLYDLVSKTTSNWLTGLHRQNVWLIGALIALHLCAILFYRFVHKDDLVMPMIHGHKRVSGTAAKPATGGSWLAFLAALAVAFAAVWIADGGLLPPPPPPPPPGSIPTW</sequence>
<dbReference type="Proteomes" id="UP000198816">
    <property type="component" value="Unassembled WGS sequence"/>
</dbReference>
<comment type="subcellular location">
    <subcellularLocation>
        <location evidence="1">Cell membrane</location>
        <topology evidence="1">Multi-pass membrane protein</topology>
    </subcellularLocation>
</comment>
<accession>A0A1H2XMW5</accession>
<dbReference type="RefSeq" id="WP_093032510.1">
    <property type="nucleotide sequence ID" value="NZ_FNNZ01000011.1"/>
</dbReference>
<evidence type="ECO:0000259" key="7">
    <source>
        <dbReference type="Pfam" id="PF01292"/>
    </source>
</evidence>
<keyword evidence="9" id="KW-1185">Reference proteome</keyword>
<gene>
    <name evidence="8" type="ORF">SAMN05421783_11139</name>
</gene>
<evidence type="ECO:0000256" key="4">
    <source>
        <dbReference type="ARBA" id="ARBA00022989"/>
    </source>
</evidence>
<keyword evidence="2" id="KW-1003">Cell membrane</keyword>
<keyword evidence="3 6" id="KW-0812">Transmembrane</keyword>
<feature type="transmembrane region" description="Helical" evidence="6">
    <location>
        <begin position="44"/>
        <end position="68"/>
    </location>
</feature>
<evidence type="ECO:0000256" key="3">
    <source>
        <dbReference type="ARBA" id="ARBA00022692"/>
    </source>
</evidence>
<evidence type="ECO:0000256" key="2">
    <source>
        <dbReference type="ARBA" id="ARBA00022475"/>
    </source>
</evidence>
<evidence type="ECO:0000256" key="5">
    <source>
        <dbReference type="ARBA" id="ARBA00023136"/>
    </source>
</evidence>
<dbReference type="SUPFAM" id="SSF81342">
    <property type="entry name" value="Transmembrane di-heme cytochromes"/>
    <property type="match status" value="1"/>
</dbReference>
<protein>
    <submittedName>
        <fullName evidence="8">Cytochrome b</fullName>
    </submittedName>
</protein>
<dbReference type="GO" id="GO:0022904">
    <property type="term" value="P:respiratory electron transport chain"/>
    <property type="evidence" value="ECO:0007669"/>
    <property type="project" value="InterPro"/>
</dbReference>
<name>A0A1H2XMW5_THIRO</name>
<dbReference type="InterPro" id="IPR016174">
    <property type="entry name" value="Di-haem_cyt_TM"/>
</dbReference>
<keyword evidence="4 6" id="KW-1133">Transmembrane helix</keyword>
<dbReference type="AlphaFoldDB" id="A0A1H2XMW5"/>
<dbReference type="PANTHER" id="PTHR30485">
    <property type="entry name" value="NI/FE-HYDROGENASE 1 B-TYPE CYTOCHROME SUBUNIT"/>
    <property type="match status" value="1"/>
</dbReference>
<evidence type="ECO:0000313" key="9">
    <source>
        <dbReference type="Proteomes" id="UP000198816"/>
    </source>
</evidence>
<dbReference type="Gene3D" id="1.20.950.20">
    <property type="entry name" value="Transmembrane di-heme cytochromes, Chain C"/>
    <property type="match status" value="1"/>
</dbReference>
<dbReference type="OrthoDB" id="196472at2"/>
<dbReference type="GO" id="GO:0005886">
    <property type="term" value="C:plasma membrane"/>
    <property type="evidence" value="ECO:0007669"/>
    <property type="project" value="UniProtKB-SubCell"/>
</dbReference>
<feature type="transmembrane region" description="Helical" evidence="6">
    <location>
        <begin position="15"/>
        <end position="32"/>
    </location>
</feature>